<feature type="transmembrane region" description="Helical" evidence="9">
    <location>
        <begin position="438"/>
        <end position="460"/>
    </location>
</feature>
<dbReference type="CDD" id="cd06437">
    <property type="entry name" value="CESA_CaSu_A2"/>
    <property type="match status" value="1"/>
</dbReference>
<keyword evidence="5 9" id="KW-1133">Transmembrane helix</keyword>
<dbReference type="SUPFAM" id="SSF53448">
    <property type="entry name" value="Nucleotide-diphospho-sugar transferases"/>
    <property type="match status" value="1"/>
</dbReference>
<proteinExistence type="predicted"/>
<feature type="transmembrane region" description="Helical" evidence="9">
    <location>
        <begin position="377"/>
        <end position="396"/>
    </location>
</feature>
<evidence type="ECO:0000256" key="9">
    <source>
        <dbReference type="SAM" id="Phobius"/>
    </source>
</evidence>
<gene>
    <name evidence="10" type="ORF">SAMN05660776_1158</name>
</gene>
<evidence type="ECO:0000256" key="5">
    <source>
        <dbReference type="ARBA" id="ARBA00022989"/>
    </source>
</evidence>
<dbReference type="InterPro" id="IPR029044">
    <property type="entry name" value="Nucleotide-diphossugar_trans"/>
</dbReference>
<feature type="transmembrane region" description="Helical" evidence="9">
    <location>
        <begin position="308"/>
        <end position="331"/>
    </location>
</feature>
<evidence type="ECO:0000256" key="4">
    <source>
        <dbReference type="ARBA" id="ARBA00022692"/>
    </source>
</evidence>
<organism evidence="10 11">
    <name type="scientific">Salegentibacter holothuriorum</name>
    <dbReference type="NCBI Taxonomy" id="241145"/>
    <lineage>
        <taxon>Bacteria</taxon>
        <taxon>Pseudomonadati</taxon>
        <taxon>Bacteroidota</taxon>
        <taxon>Flavobacteriia</taxon>
        <taxon>Flavobacteriales</taxon>
        <taxon>Flavobacteriaceae</taxon>
        <taxon>Salegentibacter</taxon>
    </lineage>
</organism>
<dbReference type="Pfam" id="PF13641">
    <property type="entry name" value="Glyco_tranf_2_3"/>
    <property type="match status" value="1"/>
</dbReference>
<evidence type="ECO:0000256" key="1">
    <source>
        <dbReference type="ARBA" id="ARBA00004653"/>
    </source>
</evidence>
<dbReference type="RefSeq" id="WP_079719774.1">
    <property type="nucleotide sequence ID" value="NZ_FUYY01000002.1"/>
</dbReference>
<keyword evidence="4 9" id="KW-0812">Transmembrane</keyword>
<keyword evidence="8" id="KW-0961">Cell wall biogenesis/degradation</keyword>
<keyword evidence="11" id="KW-1185">Reference proteome</keyword>
<evidence type="ECO:0008006" key="12">
    <source>
        <dbReference type="Google" id="ProtNLM"/>
    </source>
</evidence>
<sequence>MDLAVIIIYTLALLFIFFYSISQLQLLLNYLKAKKEVDASEKFDLKNPSETPFITIQLPLYNELYVVERLLKNIAEIDYPRKKLEIQVLDDSTDESIKKIELLVKELQQTGLDIQHITRKDRSGFKAGALKEGLKIAKGEFIAIFDSDFLPKKDWLLQTVPYFKNPEIGVVQTRWGHINRDYSLLTKIQAFALDFHFILEQTGRNFGRHFINFNGTAGIWRKECILDAGNWSGDTLTEDLDLSYRAQLKNWQFKYLEDVETPAELPVAISAARSQQFRWNKGAAENFKKNFKKLLKDKSVPVGTKFHAFFHLLNSSMFLIILVLAVLSIPVLFIKNNNPQFGWYFNFVAFFLVSTVIFFLCYYTAYAKIHGKSFKSFLSFIGMFFTFFSVAMGFSVHNSLAVLEGHLGKKSDFIRTPKFNVSSLNDSWKKNIYIQQKFSLSIAVEFALWLYFGFGVYSAFMLNDFSLAIFHLMLFIGFGFVVFRSVRI</sequence>
<evidence type="ECO:0000256" key="3">
    <source>
        <dbReference type="ARBA" id="ARBA00022679"/>
    </source>
</evidence>
<keyword evidence="7 9" id="KW-0472">Membrane</keyword>
<evidence type="ECO:0000256" key="8">
    <source>
        <dbReference type="ARBA" id="ARBA00023316"/>
    </source>
</evidence>
<dbReference type="GO" id="GO:0016757">
    <property type="term" value="F:glycosyltransferase activity"/>
    <property type="evidence" value="ECO:0007669"/>
    <property type="project" value="UniProtKB-KW"/>
</dbReference>
<feature type="transmembrane region" description="Helical" evidence="9">
    <location>
        <begin position="343"/>
        <end position="365"/>
    </location>
</feature>
<reference evidence="11" key="1">
    <citation type="submission" date="2017-02" db="EMBL/GenBank/DDBJ databases">
        <authorList>
            <person name="Varghese N."/>
            <person name="Submissions S."/>
        </authorList>
    </citation>
    <scope>NUCLEOTIDE SEQUENCE [LARGE SCALE GENOMIC DNA]</scope>
    <source>
        <strain evidence="11">DSM 23405</strain>
    </source>
</reference>
<evidence type="ECO:0000256" key="2">
    <source>
        <dbReference type="ARBA" id="ARBA00022676"/>
    </source>
</evidence>
<evidence type="ECO:0000313" key="11">
    <source>
        <dbReference type="Proteomes" id="UP000190230"/>
    </source>
</evidence>
<dbReference type="STRING" id="241145.SAMN05660776_1158"/>
<dbReference type="PANTHER" id="PTHR32044:SF80">
    <property type="entry name" value="XYLOGLUCAN GLYCOSYLTRANSFERASE 2-RELATED"/>
    <property type="match status" value="1"/>
</dbReference>
<dbReference type="Proteomes" id="UP000190230">
    <property type="component" value="Unassembled WGS sequence"/>
</dbReference>
<dbReference type="Gene3D" id="3.90.550.10">
    <property type="entry name" value="Spore Coat Polysaccharide Biosynthesis Protein SpsA, Chain A"/>
    <property type="match status" value="1"/>
</dbReference>
<dbReference type="GO" id="GO:0071555">
    <property type="term" value="P:cell wall organization"/>
    <property type="evidence" value="ECO:0007669"/>
    <property type="project" value="UniProtKB-KW"/>
</dbReference>
<evidence type="ECO:0000313" key="10">
    <source>
        <dbReference type="EMBL" id="SKB46139.1"/>
    </source>
</evidence>
<evidence type="ECO:0000256" key="7">
    <source>
        <dbReference type="ARBA" id="ARBA00023136"/>
    </source>
</evidence>
<accession>A0A1T5BGJ6</accession>
<keyword evidence="2" id="KW-0328">Glycosyltransferase</keyword>
<feature type="transmembrane region" description="Helical" evidence="9">
    <location>
        <begin position="467"/>
        <end position="486"/>
    </location>
</feature>
<evidence type="ECO:0000256" key="6">
    <source>
        <dbReference type="ARBA" id="ARBA00023034"/>
    </source>
</evidence>
<keyword evidence="3" id="KW-0808">Transferase</keyword>
<comment type="subcellular location">
    <subcellularLocation>
        <location evidence="1">Golgi apparatus membrane</location>
        <topology evidence="1">Multi-pass membrane protein</topology>
    </subcellularLocation>
</comment>
<dbReference type="AlphaFoldDB" id="A0A1T5BGJ6"/>
<name>A0A1T5BGJ6_9FLAO</name>
<dbReference type="PANTHER" id="PTHR32044">
    <property type="entry name" value="GLUCOMANNAN 4-BETA-MANNOSYLTRANSFERASE 9"/>
    <property type="match status" value="1"/>
</dbReference>
<keyword evidence="6" id="KW-0333">Golgi apparatus</keyword>
<protein>
    <recommendedName>
        <fullName evidence="12">Glycosyltransferase, catalytic subunit of cellulose synthase and poly-beta-1,6-N-acetylglucosamine synthase</fullName>
    </recommendedName>
</protein>
<dbReference type="OrthoDB" id="9806824at2"/>
<dbReference type="FunFam" id="3.90.550.10:FF:000057">
    <property type="entry name" value="Glycosyltransferase-like protein, family 2"/>
    <property type="match status" value="1"/>
</dbReference>
<dbReference type="EMBL" id="FUYY01000002">
    <property type="protein sequence ID" value="SKB46139.1"/>
    <property type="molecule type" value="Genomic_DNA"/>
</dbReference>
<feature type="transmembrane region" description="Helical" evidence="9">
    <location>
        <begin position="6"/>
        <end position="28"/>
    </location>
</feature>